<evidence type="ECO:0000313" key="2">
    <source>
        <dbReference type="Proteomes" id="UP001153148"/>
    </source>
</evidence>
<keyword evidence="2" id="KW-1185">Reference proteome</keyword>
<dbReference type="Proteomes" id="UP001153148">
    <property type="component" value="Unassembled WGS sequence"/>
</dbReference>
<dbReference type="EMBL" id="CAJPIN010016149">
    <property type="protein sequence ID" value="CAG2061505.1"/>
    <property type="molecule type" value="Genomic_DNA"/>
</dbReference>
<proteinExistence type="predicted"/>
<comment type="caution">
    <text evidence="1">The sequence shown here is derived from an EMBL/GenBank/DDBJ whole genome shotgun (WGS) entry which is preliminary data.</text>
</comment>
<accession>A0ABN7P7R0</accession>
<organism evidence="1 2">
    <name type="scientific">Timema podura</name>
    <name type="common">Walking stick</name>
    <dbReference type="NCBI Taxonomy" id="61482"/>
    <lineage>
        <taxon>Eukaryota</taxon>
        <taxon>Metazoa</taxon>
        <taxon>Ecdysozoa</taxon>
        <taxon>Arthropoda</taxon>
        <taxon>Hexapoda</taxon>
        <taxon>Insecta</taxon>
        <taxon>Pterygota</taxon>
        <taxon>Neoptera</taxon>
        <taxon>Polyneoptera</taxon>
        <taxon>Phasmatodea</taxon>
        <taxon>Timematodea</taxon>
        <taxon>Timematoidea</taxon>
        <taxon>Timematidae</taxon>
        <taxon>Timema</taxon>
    </lineage>
</organism>
<name>A0ABN7P7R0_TIMPD</name>
<gene>
    <name evidence="1" type="ORF">TPAB3V08_LOCUS8459</name>
</gene>
<evidence type="ECO:0000313" key="1">
    <source>
        <dbReference type="EMBL" id="CAG2061505.1"/>
    </source>
</evidence>
<reference evidence="1" key="1">
    <citation type="submission" date="2021-03" db="EMBL/GenBank/DDBJ databases">
        <authorList>
            <person name="Tran Van P."/>
        </authorList>
    </citation>
    <scope>NUCLEOTIDE SEQUENCE</scope>
</reference>
<protein>
    <submittedName>
        <fullName evidence="1">Uncharacterized protein</fullName>
    </submittedName>
</protein>
<sequence length="81" mass="9033">MGTFNLTPKGLGECICKVLAWKLPLLFLGGEDVYQYLCEGEWRNHSPKDLNTDDLLLISSPVYYENDTLKHSTTGSKASVP</sequence>